<dbReference type="Pfam" id="PF26567">
    <property type="entry name" value="BstA_C"/>
    <property type="match status" value="1"/>
</dbReference>
<gene>
    <name evidence="2" type="ORF">MGN01_46980</name>
</gene>
<dbReference type="InterPro" id="IPR058744">
    <property type="entry name" value="BstA-like_C"/>
</dbReference>
<evidence type="ECO:0000313" key="3">
    <source>
        <dbReference type="Proteomes" id="UP000321750"/>
    </source>
</evidence>
<sequence length="154" mass="17820">MKVGQWVYDWMSGKNRPGNSNLPYHLQRYLLNNDQVPVGYFSVLAELSIMLIAPLERLGYRVPPEMVPDISSGQIYCKELRATGIDTKALPTYWHRYQDGRRVPAKLYPEEYLADFRRHVREVLIPKYAMDYFRKRDAAALQYLPGLIAGPKAA</sequence>
<organism evidence="2 3">
    <name type="scientific">Methylobacterium gnaphalii</name>
    <dbReference type="NCBI Taxonomy" id="1010610"/>
    <lineage>
        <taxon>Bacteria</taxon>
        <taxon>Pseudomonadati</taxon>
        <taxon>Pseudomonadota</taxon>
        <taxon>Alphaproteobacteria</taxon>
        <taxon>Hyphomicrobiales</taxon>
        <taxon>Methylobacteriaceae</taxon>
        <taxon>Methylobacterium</taxon>
    </lineage>
</organism>
<proteinExistence type="predicted"/>
<name>A0A512JSI6_9HYPH</name>
<protein>
    <recommendedName>
        <fullName evidence="1">BstA-like C-terminal domain-containing protein</fullName>
    </recommendedName>
</protein>
<comment type="caution">
    <text evidence="2">The sequence shown here is derived from an EMBL/GenBank/DDBJ whole genome shotgun (WGS) entry which is preliminary data.</text>
</comment>
<accession>A0A512JSI6</accession>
<dbReference type="Proteomes" id="UP000321750">
    <property type="component" value="Unassembled WGS sequence"/>
</dbReference>
<dbReference type="AlphaFoldDB" id="A0A512JSI6"/>
<feature type="domain" description="BstA-like C-terminal" evidence="1">
    <location>
        <begin position="23"/>
        <end position="138"/>
    </location>
</feature>
<evidence type="ECO:0000259" key="1">
    <source>
        <dbReference type="Pfam" id="PF26567"/>
    </source>
</evidence>
<evidence type="ECO:0000313" key="2">
    <source>
        <dbReference type="EMBL" id="GEP12853.1"/>
    </source>
</evidence>
<keyword evidence="3" id="KW-1185">Reference proteome</keyword>
<dbReference type="EMBL" id="BJZV01000114">
    <property type="protein sequence ID" value="GEP12853.1"/>
    <property type="molecule type" value="Genomic_DNA"/>
</dbReference>
<reference evidence="2 3" key="1">
    <citation type="submission" date="2019-07" db="EMBL/GenBank/DDBJ databases">
        <title>Whole genome shotgun sequence of Methylobacterium gnaphalii NBRC 107716.</title>
        <authorList>
            <person name="Hosoyama A."/>
            <person name="Uohara A."/>
            <person name="Ohji S."/>
            <person name="Ichikawa N."/>
        </authorList>
    </citation>
    <scope>NUCLEOTIDE SEQUENCE [LARGE SCALE GENOMIC DNA]</scope>
    <source>
        <strain evidence="2 3">NBRC 107716</strain>
    </source>
</reference>